<proteinExistence type="inferred from homology"/>
<gene>
    <name evidence="3" type="ORF">SCHPADRAFT_819874</name>
</gene>
<evidence type="ECO:0000313" key="4">
    <source>
        <dbReference type="Proteomes" id="UP000053477"/>
    </source>
</evidence>
<dbReference type="GO" id="GO:0006979">
    <property type="term" value="P:response to oxidative stress"/>
    <property type="evidence" value="ECO:0007669"/>
    <property type="project" value="InterPro"/>
</dbReference>
<dbReference type="Proteomes" id="UP000053477">
    <property type="component" value="Unassembled WGS sequence"/>
</dbReference>
<dbReference type="AlphaFoldDB" id="A0A0H2S2T7"/>
<comment type="similarity">
    <text evidence="1">Belongs to the OsmC/Ohr family.</text>
</comment>
<dbReference type="InterPro" id="IPR036102">
    <property type="entry name" value="OsmC/Ohrsf"/>
</dbReference>
<dbReference type="NCBIfam" id="TIGR03561">
    <property type="entry name" value="organ_hyd_perox"/>
    <property type="match status" value="1"/>
</dbReference>
<dbReference type="PANTHER" id="PTHR33797:SF2">
    <property type="entry name" value="ORGANIC HYDROPEROXIDE RESISTANCE PROTEIN-LIKE"/>
    <property type="match status" value="1"/>
</dbReference>
<dbReference type="STRING" id="27342.A0A0H2S2T7"/>
<accession>A0A0H2S2T7</accession>
<evidence type="ECO:0000256" key="1">
    <source>
        <dbReference type="ARBA" id="ARBA00007378"/>
    </source>
</evidence>
<dbReference type="EMBL" id="KQ085895">
    <property type="protein sequence ID" value="KLO18339.1"/>
    <property type="molecule type" value="Genomic_DNA"/>
</dbReference>
<dbReference type="OrthoDB" id="60422at2759"/>
<dbReference type="Gene3D" id="3.30.300.20">
    <property type="match status" value="1"/>
</dbReference>
<dbReference type="PANTHER" id="PTHR33797">
    <property type="entry name" value="ORGANIC HYDROPEROXIDE RESISTANCE PROTEIN-LIKE"/>
    <property type="match status" value="1"/>
</dbReference>
<organism evidence="3 4">
    <name type="scientific">Schizopora paradoxa</name>
    <dbReference type="NCBI Taxonomy" id="27342"/>
    <lineage>
        <taxon>Eukaryota</taxon>
        <taxon>Fungi</taxon>
        <taxon>Dikarya</taxon>
        <taxon>Basidiomycota</taxon>
        <taxon>Agaricomycotina</taxon>
        <taxon>Agaricomycetes</taxon>
        <taxon>Hymenochaetales</taxon>
        <taxon>Schizoporaceae</taxon>
        <taxon>Schizopora</taxon>
    </lineage>
</organism>
<feature type="region of interest" description="Disordered" evidence="2">
    <location>
        <begin position="1"/>
        <end position="42"/>
    </location>
</feature>
<name>A0A0H2S2T7_9AGAM</name>
<dbReference type="SUPFAM" id="SSF82784">
    <property type="entry name" value="OsmC-like"/>
    <property type="match status" value="1"/>
</dbReference>
<feature type="non-terminal residue" evidence="3">
    <location>
        <position position="1"/>
    </location>
</feature>
<dbReference type="InterPro" id="IPR003718">
    <property type="entry name" value="OsmC/Ohr_fam"/>
</dbReference>
<protein>
    <submittedName>
        <fullName evidence="3">OsmC-like protein</fullName>
    </submittedName>
</protein>
<sequence length="134" mass="13822">YTAEATATGAGRNGRVQSHGEDAPLDLKLSSPKALGGPGDGQNPEQLFAMGYASCFLGALQLVASQAGKKDLAKEAKIHTFVHLGVPEGAQGFGINVDIKVEGVQDDALIQAAHDFCPYSRALKSGAKVTVSKA</sequence>
<keyword evidence="4" id="KW-1185">Reference proteome</keyword>
<dbReference type="Gene3D" id="2.20.25.10">
    <property type="match status" value="1"/>
</dbReference>
<dbReference type="InParanoid" id="A0A0H2S2T7"/>
<dbReference type="Pfam" id="PF02566">
    <property type="entry name" value="OsmC"/>
    <property type="match status" value="1"/>
</dbReference>
<dbReference type="InterPro" id="IPR015946">
    <property type="entry name" value="KH_dom-like_a/b"/>
</dbReference>
<dbReference type="InterPro" id="IPR019953">
    <property type="entry name" value="OHR"/>
</dbReference>
<evidence type="ECO:0000256" key="2">
    <source>
        <dbReference type="SAM" id="MobiDB-lite"/>
    </source>
</evidence>
<reference evidence="3 4" key="1">
    <citation type="submission" date="2015-04" db="EMBL/GenBank/DDBJ databases">
        <title>Complete genome sequence of Schizopora paradoxa KUC8140, a cosmopolitan wood degrader in East Asia.</title>
        <authorList>
            <consortium name="DOE Joint Genome Institute"/>
            <person name="Min B."/>
            <person name="Park H."/>
            <person name="Jang Y."/>
            <person name="Kim J.-J."/>
            <person name="Kim K.H."/>
            <person name="Pangilinan J."/>
            <person name="Lipzen A."/>
            <person name="Riley R."/>
            <person name="Grigoriev I.V."/>
            <person name="Spatafora J.W."/>
            <person name="Choi I.-G."/>
        </authorList>
    </citation>
    <scope>NUCLEOTIDE SEQUENCE [LARGE SCALE GENOMIC DNA]</scope>
    <source>
        <strain evidence="3 4">KUC8140</strain>
    </source>
</reference>
<evidence type="ECO:0000313" key="3">
    <source>
        <dbReference type="EMBL" id="KLO18339.1"/>
    </source>
</evidence>